<gene>
    <name evidence="2" type="primary">Zc3h3</name>
    <name evidence="2" type="ORF">EUDELE_R11264</name>
</gene>
<feature type="compositionally biased region" description="Basic and acidic residues" evidence="1">
    <location>
        <begin position="26"/>
        <end position="37"/>
    </location>
</feature>
<feature type="compositionally biased region" description="Polar residues" evidence="1">
    <location>
        <begin position="8"/>
        <end position="17"/>
    </location>
</feature>
<reference evidence="2 3" key="1">
    <citation type="submission" date="2019-09" db="EMBL/GenBank/DDBJ databases">
        <title>Bird 10,000 Genomes (B10K) Project - Family phase.</title>
        <authorList>
            <person name="Zhang G."/>
        </authorList>
    </citation>
    <scope>NUCLEOTIDE SEQUENCE [LARGE SCALE GENOMIC DNA]</scope>
    <source>
        <strain evidence="2">B10K-LSUMZ-16893</strain>
    </source>
</reference>
<proteinExistence type="predicted"/>
<organism evidence="2 3">
    <name type="scientific">Eudromia elegans</name>
    <name type="common">Elegant crested-tinamou</name>
    <dbReference type="NCBI Taxonomy" id="8805"/>
    <lineage>
        <taxon>Eukaryota</taxon>
        <taxon>Metazoa</taxon>
        <taxon>Chordata</taxon>
        <taxon>Craniata</taxon>
        <taxon>Vertebrata</taxon>
        <taxon>Euteleostomi</taxon>
        <taxon>Archelosauria</taxon>
        <taxon>Archosauria</taxon>
        <taxon>Dinosauria</taxon>
        <taxon>Saurischia</taxon>
        <taxon>Theropoda</taxon>
        <taxon>Coelurosauria</taxon>
        <taxon>Aves</taxon>
        <taxon>Palaeognathae</taxon>
        <taxon>Tinamiformes</taxon>
        <taxon>Tinamidae</taxon>
        <taxon>Eudromia</taxon>
    </lineage>
</organism>
<feature type="non-terminal residue" evidence="2">
    <location>
        <position position="373"/>
    </location>
</feature>
<dbReference type="EMBL" id="VZSX01000237">
    <property type="protein sequence ID" value="NXA42787.1"/>
    <property type="molecule type" value="Genomic_DNA"/>
</dbReference>
<sequence>SRGAGSESAVTLKSEPQQPLPGPVRELGRRLVWKKPEPPIPGQSISEQVGDAVREPKPPGNAEIHPRPSLVLAAGVSPVKTRFSVLAKAPALQRTTLTSGSGKAPKFRKTNYTWVANPGGKCSRPVKKWMSPRASDSARKLTGGTDRVAKLSPKGDLGAKLKKSALQPKLGVSPSKYKWKASSLQTSPSTSKSAFRWQSEDQKKAEASSDSLASSVSLHSSDAAVGEKLSVGDASVSGYKVKSRTKIIKRRGSSCSPADKKSGSSPTTPLRSHFHVRKKPPSRGKPSAAPKRSSPRGLVHVTKHQLCRLPPARTPLSTKEGANVHFVRSPPGSKVIKTRYRIVKKNVASSVASLSSFNSPVPTWKTRRPTTSR</sequence>
<comment type="caution">
    <text evidence="2">The sequence shown here is derived from an EMBL/GenBank/DDBJ whole genome shotgun (WGS) entry which is preliminary data.</text>
</comment>
<evidence type="ECO:0000313" key="2">
    <source>
        <dbReference type="EMBL" id="NXA42787.1"/>
    </source>
</evidence>
<keyword evidence="3" id="KW-1185">Reference proteome</keyword>
<feature type="compositionally biased region" description="Low complexity" evidence="1">
    <location>
        <begin position="180"/>
        <end position="194"/>
    </location>
</feature>
<feature type="non-terminal residue" evidence="2">
    <location>
        <position position="1"/>
    </location>
</feature>
<protein>
    <submittedName>
        <fullName evidence="2">ZC3H3 protein</fullName>
    </submittedName>
</protein>
<feature type="compositionally biased region" description="Basic and acidic residues" evidence="1">
    <location>
        <begin position="198"/>
        <end position="207"/>
    </location>
</feature>
<feature type="compositionally biased region" description="Basic residues" evidence="1">
    <location>
        <begin position="272"/>
        <end position="282"/>
    </location>
</feature>
<feature type="compositionally biased region" description="Low complexity" evidence="1">
    <location>
        <begin position="208"/>
        <end position="224"/>
    </location>
</feature>
<feature type="region of interest" description="Disordered" evidence="1">
    <location>
        <begin position="1"/>
        <end position="66"/>
    </location>
</feature>
<dbReference type="AlphaFoldDB" id="A0A7K7VNG3"/>
<name>A0A7K7VNG3_EUDEL</name>
<dbReference type="OrthoDB" id="3247158at2759"/>
<feature type="region of interest" description="Disordered" evidence="1">
    <location>
        <begin position="122"/>
        <end position="227"/>
    </location>
</feature>
<dbReference type="Proteomes" id="UP000533954">
    <property type="component" value="Unassembled WGS sequence"/>
</dbReference>
<feature type="region of interest" description="Disordered" evidence="1">
    <location>
        <begin position="354"/>
        <end position="373"/>
    </location>
</feature>
<feature type="region of interest" description="Disordered" evidence="1">
    <location>
        <begin position="245"/>
        <end position="303"/>
    </location>
</feature>
<accession>A0A7K7VNG3</accession>
<evidence type="ECO:0000256" key="1">
    <source>
        <dbReference type="SAM" id="MobiDB-lite"/>
    </source>
</evidence>
<evidence type="ECO:0000313" key="3">
    <source>
        <dbReference type="Proteomes" id="UP000533954"/>
    </source>
</evidence>